<dbReference type="EC" id="2.1.2.9" evidence="3 8"/>
<evidence type="ECO:0000259" key="10">
    <source>
        <dbReference type="Pfam" id="PF02911"/>
    </source>
</evidence>
<evidence type="ECO:0000256" key="4">
    <source>
        <dbReference type="ARBA" id="ARBA00016014"/>
    </source>
</evidence>
<dbReference type="GeneID" id="93302347"/>
<dbReference type="GO" id="GO:0005829">
    <property type="term" value="C:cytosol"/>
    <property type="evidence" value="ECO:0007669"/>
    <property type="project" value="TreeGrafter"/>
</dbReference>
<dbReference type="CDD" id="cd08646">
    <property type="entry name" value="FMT_core_Met-tRNA-FMT_N"/>
    <property type="match status" value="1"/>
</dbReference>
<dbReference type="GO" id="GO:0004479">
    <property type="term" value="F:methionyl-tRNA formyltransferase activity"/>
    <property type="evidence" value="ECO:0007669"/>
    <property type="project" value="UniProtKB-UniRule"/>
</dbReference>
<dbReference type="InterPro" id="IPR005793">
    <property type="entry name" value="Formyl_trans_C"/>
</dbReference>
<gene>
    <name evidence="8 11" type="primary">fmt</name>
    <name evidence="11" type="ORF">BEH84_04399</name>
</gene>
<evidence type="ECO:0000256" key="6">
    <source>
        <dbReference type="ARBA" id="ARBA00022917"/>
    </source>
</evidence>
<proteinExistence type="inferred from homology"/>
<dbReference type="Pfam" id="PF00551">
    <property type="entry name" value="Formyl_trans_N"/>
    <property type="match status" value="1"/>
</dbReference>
<dbReference type="FunFam" id="3.40.50.12230:FF:000001">
    <property type="entry name" value="Methionyl-tRNA formyltransferase"/>
    <property type="match status" value="1"/>
</dbReference>
<dbReference type="InterPro" id="IPR036477">
    <property type="entry name" value="Formyl_transf_N_sf"/>
</dbReference>
<feature type="binding site" evidence="8">
    <location>
        <begin position="109"/>
        <end position="112"/>
    </location>
    <ligand>
        <name>(6S)-5,6,7,8-tetrahydrofolate</name>
        <dbReference type="ChEBI" id="CHEBI:57453"/>
    </ligand>
</feature>
<dbReference type="InterPro" id="IPR011034">
    <property type="entry name" value="Formyl_transferase-like_C_sf"/>
</dbReference>
<dbReference type="NCBIfam" id="TIGR00460">
    <property type="entry name" value="fmt"/>
    <property type="match status" value="1"/>
</dbReference>
<dbReference type="InterPro" id="IPR001555">
    <property type="entry name" value="GART_AS"/>
</dbReference>
<evidence type="ECO:0000256" key="3">
    <source>
        <dbReference type="ARBA" id="ARBA00012261"/>
    </source>
</evidence>
<evidence type="ECO:0000313" key="11">
    <source>
        <dbReference type="EMBL" id="ODM10030.1"/>
    </source>
</evidence>
<name>A0A1E3AMW0_9FIRM</name>
<dbReference type="Gene3D" id="3.40.50.170">
    <property type="entry name" value="Formyl transferase, N-terminal domain"/>
    <property type="match status" value="1"/>
</dbReference>
<evidence type="ECO:0000256" key="8">
    <source>
        <dbReference type="HAMAP-Rule" id="MF_00182"/>
    </source>
</evidence>
<dbReference type="PANTHER" id="PTHR11138">
    <property type="entry name" value="METHIONYL-TRNA FORMYLTRANSFERASE"/>
    <property type="match status" value="1"/>
</dbReference>
<evidence type="ECO:0000313" key="12">
    <source>
        <dbReference type="Proteomes" id="UP000095003"/>
    </source>
</evidence>
<accession>A0A1E3AMW0</accession>
<evidence type="ECO:0000256" key="2">
    <source>
        <dbReference type="ARBA" id="ARBA00010699"/>
    </source>
</evidence>
<dbReference type="InterPro" id="IPR037022">
    <property type="entry name" value="Formyl_trans_C_sf"/>
</dbReference>
<feature type="domain" description="Formyl transferase N-terminal" evidence="9">
    <location>
        <begin position="1"/>
        <end position="179"/>
    </location>
</feature>
<evidence type="ECO:0000256" key="5">
    <source>
        <dbReference type="ARBA" id="ARBA00022679"/>
    </source>
</evidence>
<reference evidence="11 12" key="1">
    <citation type="submission" date="2016-07" db="EMBL/GenBank/DDBJ databases">
        <title>Characterization of isolates of Eisenbergiella tayi derived from blood cultures, using whole genome sequencing.</title>
        <authorList>
            <person name="Burdz T."/>
            <person name="Wiebe D."/>
            <person name="Huynh C."/>
            <person name="Bernard K."/>
        </authorList>
    </citation>
    <scope>NUCLEOTIDE SEQUENCE [LARGE SCALE GENOMIC DNA]</scope>
    <source>
        <strain evidence="11 12">NML 120489</strain>
    </source>
</reference>
<comment type="catalytic activity">
    <reaction evidence="7 8">
        <text>L-methionyl-tRNA(fMet) + (6R)-10-formyltetrahydrofolate = N-formyl-L-methionyl-tRNA(fMet) + (6S)-5,6,7,8-tetrahydrofolate + H(+)</text>
        <dbReference type="Rhea" id="RHEA:24380"/>
        <dbReference type="Rhea" id="RHEA-COMP:9952"/>
        <dbReference type="Rhea" id="RHEA-COMP:9953"/>
        <dbReference type="ChEBI" id="CHEBI:15378"/>
        <dbReference type="ChEBI" id="CHEBI:57453"/>
        <dbReference type="ChEBI" id="CHEBI:78530"/>
        <dbReference type="ChEBI" id="CHEBI:78844"/>
        <dbReference type="ChEBI" id="CHEBI:195366"/>
        <dbReference type="EC" id="2.1.2.9"/>
    </reaction>
</comment>
<dbReference type="Pfam" id="PF02911">
    <property type="entry name" value="Formyl_trans_C"/>
    <property type="match status" value="1"/>
</dbReference>
<dbReference type="AlphaFoldDB" id="A0A1E3AMW0"/>
<dbReference type="SUPFAM" id="SSF50486">
    <property type="entry name" value="FMT C-terminal domain-like"/>
    <property type="match status" value="1"/>
</dbReference>
<protein>
    <recommendedName>
        <fullName evidence="4 8">Methionyl-tRNA formyltransferase</fullName>
        <ecNumber evidence="3 8">2.1.2.9</ecNumber>
    </recommendedName>
</protein>
<dbReference type="CDD" id="cd08704">
    <property type="entry name" value="Met_tRNA_FMT_C"/>
    <property type="match status" value="1"/>
</dbReference>
<evidence type="ECO:0000256" key="1">
    <source>
        <dbReference type="ARBA" id="ARBA00002606"/>
    </source>
</evidence>
<dbReference type="PANTHER" id="PTHR11138:SF5">
    <property type="entry name" value="METHIONYL-TRNA FORMYLTRANSFERASE, MITOCHONDRIAL"/>
    <property type="match status" value="1"/>
</dbReference>
<keyword evidence="6 8" id="KW-0648">Protein biosynthesis</keyword>
<dbReference type="SUPFAM" id="SSF53328">
    <property type="entry name" value="Formyltransferase"/>
    <property type="match status" value="1"/>
</dbReference>
<dbReference type="PROSITE" id="PS00373">
    <property type="entry name" value="GART"/>
    <property type="match status" value="1"/>
</dbReference>
<dbReference type="InterPro" id="IPR002376">
    <property type="entry name" value="Formyl_transf_N"/>
</dbReference>
<dbReference type="Proteomes" id="UP000095003">
    <property type="component" value="Unassembled WGS sequence"/>
</dbReference>
<evidence type="ECO:0000256" key="7">
    <source>
        <dbReference type="ARBA" id="ARBA00048558"/>
    </source>
</evidence>
<dbReference type="Gene3D" id="3.10.25.10">
    <property type="entry name" value="Formyl transferase, C-terminal domain"/>
    <property type="match status" value="1"/>
</dbReference>
<evidence type="ECO:0000259" key="9">
    <source>
        <dbReference type="Pfam" id="PF00551"/>
    </source>
</evidence>
<feature type="domain" description="Formyl transferase C-terminal" evidence="10">
    <location>
        <begin position="204"/>
        <end position="300"/>
    </location>
</feature>
<organism evidence="11 12">
    <name type="scientific">Eisenbergiella tayi</name>
    <dbReference type="NCBI Taxonomy" id="1432052"/>
    <lineage>
        <taxon>Bacteria</taxon>
        <taxon>Bacillati</taxon>
        <taxon>Bacillota</taxon>
        <taxon>Clostridia</taxon>
        <taxon>Lachnospirales</taxon>
        <taxon>Lachnospiraceae</taxon>
        <taxon>Eisenbergiella</taxon>
    </lineage>
</organism>
<comment type="caution">
    <text evidence="11">The sequence shown here is derived from an EMBL/GenBank/DDBJ whole genome shotgun (WGS) entry which is preliminary data.</text>
</comment>
<dbReference type="RefSeq" id="WP_069158363.1">
    <property type="nucleotide sequence ID" value="NZ_DBFYTC010000209.1"/>
</dbReference>
<dbReference type="InterPro" id="IPR044135">
    <property type="entry name" value="Met-tRNA-FMT_C"/>
</dbReference>
<dbReference type="HAMAP" id="MF_00182">
    <property type="entry name" value="Formyl_trans"/>
    <property type="match status" value="1"/>
</dbReference>
<comment type="similarity">
    <text evidence="2 8">Belongs to the Fmt family.</text>
</comment>
<dbReference type="EMBL" id="MCGI01000004">
    <property type="protein sequence ID" value="ODM10030.1"/>
    <property type="molecule type" value="Genomic_DNA"/>
</dbReference>
<sequence length="310" mass="33967">MKIVFMGTPEYAVGALEALWKAGHDIRAVVTQPDKPKGRGKEVQMSPVKQFAVSHDISVFQPVRIKKPEAVEQLKTYEADVFVVAAFGQILSQEILDMPRFGCINIHASLLPKYRGAAPIQWAIINGEEKTGVTIMQMDAGVDTGDMLFKSEVVIAPEDTYASLQDKLARAGADLIVPALAAVEKGEVKPEHQNASDSSYVGMIDKSMGQIDFARPAAETARLIRGLNPWPSAYTSYKGKKLKIWEVSPCEEQAEGAPGTVKKLDKEAIYINTGEGVLKVTQLQLEGKKRMQVKDFLLGCRMEKGEMLGC</sequence>
<dbReference type="InterPro" id="IPR041711">
    <property type="entry name" value="Met-tRNA-FMT_N"/>
</dbReference>
<dbReference type="InterPro" id="IPR005794">
    <property type="entry name" value="Fmt"/>
</dbReference>
<comment type="function">
    <text evidence="1 8">Attaches a formyl group to the free amino group of methionyl-tRNA(fMet). The formyl group appears to play a dual role in the initiator identity of N-formylmethionyl-tRNA by promoting its recognition by IF2 and preventing the misappropriation of this tRNA by the elongation apparatus.</text>
</comment>
<keyword evidence="5 8" id="KW-0808">Transferase</keyword>
<dbReference type="PATRIC" id="fig|1432052.3.peg.4873"/>